<dbReference type="EMBL" id="JASPKY010000004">
    <property type="protein sequence ID" value="KAK9754908.1"/>
    <property type="molecule type" value="Genomic_DNA"/>
</dbReference>
<accession>A0AAW1NC54</accession>
<name>A0AAW1NC54_POPJA</name>
<evidence type="ECO:0000313" key="1">
    <source>
        <dbReference type="EMBL" id="KAK9754908.1"/>
    </source>
</evidence>
<keyword evidence="2" id="KW-1185">Reference proteome</keyword>
<dbReference type="Proteomes" id="UP001458880">
    <property type="component" value="Unassembled WGS sequence"/>
</dbReference>
<evidence type="ECO:0000313" key="2">
    <source>
        <dbReference type="Proteomes" id="UP001458880"/>
    </source>
</evidence>
<protein>
    <submittedName>
        <fullName evidence="1">Uncharacterized protein</fullName>
    </submittedName>
</protein>
<dbReference type="AlphaFoldDB" id="A0AAW1NC54"/>
<organism evidence="1 2">
    <name type="scientific">Popillia japonica</name>
    <name type="common">Japanese beetle</name>
    <dbReference type="NCBI Taxonomy" id="7064"/>
    <lineage>
        <taxon>Eukaryota</taxon>
        <taxon>Metazoa</taxon>
        <taxon>Ecdysozoa</taxon>
        <taxon>Arthropoda</taxon>
        <taxon>Hexapoda</taxon>
        <taxon>Insecta</taxon>
        <taxon>Pterygota</taxon>
        <taxon>Neoptera</taxon>
        <taxon>Endopterygota</taxon>
        <taxon>Coleoptera</taxon>
        <taxon>Polyphaga</taxon>
        <taxon>Scarabaeiformia</taxon>
        <taxon>Scarabaeidae</taxon>
        <taxon>Rutelinae</taxon>
        <taxon>Popillia</taxon>
    </lineage>
</organism>
<comment type="caution">
    <text evidence="1">The sequence shown here is derived from an EMBL/GenBank/DDBJ whole genome shotgun (WGS) entry which is preliminary data.</text>
</comment>
<sequence length="187" mass="21576">MYHDSIANEENKTKPEINFPSHTTLVYAANISGIAAEDTANPISIQEATKRKRSPICAIKGEEGLKRKKRADHSCKIDWCGKYHIERGEHISKRGMVKYHHFIIYRYVLVLRLVAATLNRCLPINGTRAVKGEEEEGLHCSAEIQDEMCRIRIKNLTRKLDRAFIPSTHISINVRCRRRFPPRRNVE</sequence>
<proteinExistence type="predicted"/>
<gene>
    <name evidence="1" type="ORF">QE152_g931</name>
</gene>
<reference evidence="1 2" key="1">
    <citation type="journal article" date="2024" name="BMC Genomics">
        <title>De novo assembly and annotation of Popillia japonica's genome with initial clues to its potential as an invasive pest.</title>
        <authorList>
            <person name="Cucini C."/>
            <person name="Boschi S."/>
            <person name="Funari R."/>
            <person name="Cardaioli E."/>
            <person name="Iannotti N."/>
            <person name="Marturano G."/>
            <person name="Paoli F."/>
            <person name="Bruttini M."/>
            <person name="Carapelli A."/>
            <person name="Frati F."/>
            <person name="Nardi F."/>
        </authorList>
    </citation>
    <scope>NUCLEOTIDE SEQUENCE [LARGE SCALE GENOMIC DNA]</scope>
    <source>
        <strain evidence="1">DMR45628</strain>
    </source>
</reference>